<protein>
    <submittedName>
        <fullName evidence="3">Cyclic nucleotide-binding domain (CNMP-BD) protein</fullName>
    </submittedName>
</protein>
<accession>F9YBD9</accession>
<evidence type="ECO:0000313" key="3">
    <source>
        <dbReference type="EMBL" id="AEM42691.1"/>
    </source>
</evidence>
<keyword evidence="1" id="KW-1133">Transmembrane helix</keyword>
<feature type="transmembrane region" description="Helical" evidence="1">
    <location>
        <begin position="6"/>
        <end position="22"/>
    </location>
</feature>
<dbReference type="Pfam" id="PF26604">
    <property type="entry name" value="CBU_0592"/>
    <property type="match status" value="1"/>
</dbReference>
<dbReference type="RefSeq" id="WP_013385653.1">
    <property type="nucleotide sequence ID" value="NC_017385.1"/>
</dbReference>
<dbReference type="InterPro" id="IPR058058">
    <property type="entry name" value="CBU_0592-like"/>
</dbReference>
<dbReference type="NCBIfam" id="NF047864">
    <property type="entry name" value="CBU_0592_membra"/>
    <property type="match status" value="1"/>
</dbReference>
<geneLocation type="plasmid" evidence="4">
    <name>pKVU_200</name>
</geneLocation>
<evidence type="ECO:0000313" key="4">
    <source>
        <dbReference type="Proteomes" id="UP000000692"/>
    </source>
</evidence>
<name>F9YBD9_KETVW</name>
<dbReference type="KEGG" id="kvl:KVU_PB0013"/>
<keyword evidence="1" id="KW-0812">Transmembrane</keyword>
<sequence>MGMPDFIGLLGAVFYLSAYAMLQLGKLKLEDNAYAGLNILGAIAILTSLIWSFNLGALVTQSAWLVFTVLGVIRSRMRRAALPPNPAGHA</sequence>
<evidence type="ECO:0000256" key="1">
    <source>
        <dbReference type="SAM" id="Phobius"/>
    </source>
</evidence>
<keyword evidence="3" id="KW-0614">Plasmid</keyword>
<evidence type="ECO:0000259" key="2">
    <source>
        <dbReference type="Pfam" id="PF26604"/>
    </source>
</evidence>
<dbReference type="OrthoDB" id="6625330at2"/>
<keyword evidence="4" id="KW-1185">Reference proteome</keyword>
<proteinExistence type="predicted"/>
<dbReference type="HOGENOM" id="CLU_160525_0_0_5"/>
<reference evidence="3 4" key="1">
    <citation type="journal article" date="2011" name="J. Bacteriol.">
        <title>Complete genome sequence of the industrial strain Ketogulonicigenium vulgare WSH-001.</title>
        <authorList>
            <person name="Liu L."/>
            <person name="Li Y."/>
            <person name="Zhang J."/>
            <person name="Zhou Z."/>
            <person name="Liu J."/>
            <person name="Li X."/>
            <person name="Zhou J."/>
            <person name="Du G."/>
            <person name="Wang L."/>
            <person name="Chen J."/>
        </authorList>
    </citation>
    <scope>NUCLEOTIDE SEQUENCE [LARGE SCALE GENOMIC DNA]</scope>
    <source>
        <strain evidence="3 4">WSH-001</strain>
        <plasmid evidence="4">pKVU_200</plasmid>
    </source>
</reference>
<feature type="domain" description="CBU-0592-like" evidence="2">
    <location>
        <begin position="5"/>
        <end position="79"/>
    </location>
</feature>
<feature type="transmembrane region" description="Helical" evidence="1">
    <location>
        <begin position="57"/>
        <end position="73"/>
    </location>
</feature>
<dbReference type="EMBL" id="CP002020">
    <property type="protein sequence ID" value="AEM42691.1"/>
    <property type="molecule type" value="Genomic_DNA"/>
</dbReference>
<dbReference type="AlphaFoldDB" id="F9YBD9"/>
<organism evidence="3 4">
    <name type="scientific">Ketogulonicigenium vulgare (strain WSH-001)</name>
    <dbReference type="NCBI Taxonomy" id="759362"/>
    <lineage>
        <taxon>Bacteria</taxon>
        <taxon>Pseudomonadati</taxon>
        <taxon>Pseudomonadota</taxon>
        <taxon>Alphaproteobacteria</taxon>
        <taxon>Rhodobacterales</taxon>
        <taxon>Roseobacteraceae</taxon>
        <taxon>Ketogulonicigenium</taxon>
    </lineage>
</organism>
<gene>
    <name evidence="3" type="ordered locus">KVU_PB0013</name>
</gene>
<dbReference type="Proteomes" id="UP000000692">
    <property type="component" value="Plasmid 2"/>
</dbReference>
<keyword evidence="1" id="KW-0472">Membrane</keyword>